<dbReference type="EMBL" id="CAJOBF010000097">
    <property type="protein sequence ID" value="CAF3745758.1"/>
    <property type="molecule type" value="Genomic_DNA"/>
</dbReference>
<reference evidence="3" key="1">
    <citation type="submission" date="2021-02" db="EMBL/GenBank/DDBJ databases">
        <authorList>
            <person name="Nowell W R."/>
        </authorList>
    </citation>
    <scope>NUCLEOTIDE SEQUENCE</scope>
</reference>
<dbReference type="GO" id="GO:0006777">
    <property type="term" value="P:Mo-molybdopterin cofactor biosynthetic process"/>
    <property type="evidence" value="ECO:0007669"/>
    <property type="project" value="InterPro"/>
</dbReference>
<evidence type="ECO:0000313" key="4">
    <source>
        <dbReference type="Proteomes" id="UP000663866"/>
    </source>
</evidence>
<dbReference type="InterPro" id="IPR036425">
    <property type="entry name" value="MoaB/Mog-like_dom_sf"/>
</dbReference>
<evidence type="ECO:0000256" key="1">
    <source>
        <dbReference type="ARBA" id="ARBA00013269"/>
    </source>
</evidence>
<evidence type="ECO:0000313" key="3">
    <source>
        <dbReference type="EMBL" id="CAF3752099.1"/>
    </source>
</evidence>
<dbReference type="EMBL" id="CAJOBG010000077">
    <property type="protein sequence ID" value="CAF3752099.1"/>
    <property type="molecule type" value="Genomic_DNA"/>
</dbReference>
<dbReference type="Proteomes" id="UP000663842">
    <property type="component" value="Unassembled WGS sequence"/>
</dbReference>
<organism evidence="3 4">
    <name type="scientific">Rotaria magnacalcarata</name>
    <dbReference type="NCBI Taxonomy" id="392030"/>
    <lineage>
        <taxon>Eukaryota</taxon>
        <taxon>Metazoa</taxon>
        <taxon>Spiralia</taxon>
        <taxon>Gnathifera</taxon>
        <taxon>Rotifera</taxon>
        <taxon>Eurotatoria</taxon>
        <taxon>Bdelloidea</taxon>
        <taxon>Philodinida</taxon>
        <taxon>Philodinidae</taxon>
        <taxon>Rotaria</taxon>
    </lineage>
</organism>
<sequence>MIAAVTVITTCYDDTIKDHSGSAASTVFLDNQAHEASLKLCDELRPNLILTTGGTGSSTNDITPETSSSSSGMLRFYLALRHATDLIQNRRTETSTSLMEGQCLEEKSVRIIFKCSLNQDIRFADLGLLTTVEPRRIRVYDKLRVVVLSTDSGKNCDSNKIMLMKFNQPIDYLYLRPEYIRVIVIEWSTKSSIFIARIISANSQRSLLSARRCEGLDGYSQQVDWFKLSVQY</sequence>
<proteinExistence type="predicted"/>
<name>A0A818YKE6_9BILA</name>
<comment type="caution">
    <text evidence="3">The sequence shown here is derived from an EMBL/GenBank/DDBJ whole genome shotgun (WGS) entry which is preliminary data.</text>
</comment>
<dbReference type="SUPFAM" id="SSF53218">
    <property type="entry name" value="Molybdenum cofactor biosynthesis proteins"/>
    <property type="match status" value="1"/>
</dbReference>
<accession>A0A818YKE6</accession>
<dbReference type="InterPro" id="IPR008284">
    <property type="entry name" value="MoCF_biosynth_CS"/>
</dbReference>
<dbReference type="PROSITE" id="PS01078">
    <property type="entry name" value="MOCF_BIOSYNTHESIS_1"/>
    <property type="match status" value="1"/>
</dbReference>
<dbReference type="Proteomes" id="UP000663866">
    <property type="component" value="Unassembled WGS sequence"/>
</dbReference>
<dbReference type="AlphaFoldDB" id="A0A818YKE6"/>
<evidence type="ECO:0000313" key="2">
    <source>
        <dbReference type="EMBL" id="CAF3745758.1"/>
    </source>
</evidence>
<dbReference type="GO" id="GO:0061599">
    <property type="term" value="F:molybdopterin molybdotransferase activity"/>
    <property type="evidence" value="ECO:0007669"/>
    <property type="project" value="UniProtKB-EC"/>
</dbReference>
<keyword evidence="4" id="KW-1185">Reference proteome</keyword>
<gene>
    <name evidence="3" type="ORF">OVN521_LOCUS1192</name>
    <name evidence="2" type="ORF">UXM345_LOCUS1706</name>
</gene>
<protein>
    <recommendedName>
        <fullName evidence="1">molybdopterin molybdotransferase</fullName>
        <ecNumber evidence="1">2.10.1.1</ecNumber>
    </recommendedName>
</protein>
<dbReference type="Gene3D" id="3.40.980.10">
    <property type="entry name" value="MoaB/Mog-like domain"/>
    <property type="match status" value="1"/>
</dbReference>
<dbReference type="EC" id="2.10.1.1" evidence="1"/>